<feature type="compositionally biased region" description="Basic residues" evidence="1">
    <location>
        <begin position="663"/>
        <end position="677"/>
    </location>
</feature>
<feature type="compositionally biased region" description="Polar residues" evidence="1">
    <location>
        <begin position="405"/>
        <end position="414"/>
    </location>
</feature>
<gene>
    <name evidence="3" type="ORF">MELIAE_LOCUS3441</name>
</gene>
<protein>
    <recommendedName>
        <fullName evidence="2">Mif2/CENP-C cupin domain-containing protein</fullName>
    </recommendedName>
</protein>
<feature type="compositionally biased region" description="Low complexity" evidence="1">
    <location>
        <begin position="529"/>
        <end position="548"/>
    </location>
</feature>
<dbReference type="InterPro" id="IPR014710">
    <property type="entry name" value="RmlC-like_jellyroll"/>
</dbReference>
<feature type="region of interest" description="Disordered" evidence="1">
    <location>
        <begin position="368"/>
        <end position="554"/>
    </location>
</feature>
<feature type="compositionally biased region" description="Basic and acidic residues" evidence="1">
    <location>
        <begin position="502"/>
        <end position="514"/>
    </location>
</feature>
<reference evidence="3" key="1">
    <citation type="submission" date="2021-12" db="EMBL/GenBank/DDBJ databases">
        <authorList>
            <person name="King R."/>
        </authorList>
    </citation>
    <scope>NUCLEOTIDE SEQUENCE</scope>
</reference>
<feature type="compositionally biased region" description="Basic and acidic residues" evidence="1">
    <location>
        <begin position="262"/>
        <end position="289"/>
    </location>
</feature>
<accession>A0A9P0AXK7</accession>
<feature type="region of interest" description="Disordered" evidence="1">
    <location>
        <begin position="123"/>
        <end position="159"/>
    </location>
</feature>
<evidence type="ECO:0000313" key="4">
    <source>
        <dbReference type="Proteomes" id="UP001154078"/>
    </source>
</evidence>
<feature type="region of interest" description="Disordered" evidence="1">
    <location>
        <begin position="259"/>
        <end position="336"/>
    </location>
</feature>
<feature type="region of interest" description="Disordered" evidence="1">
    <location>
        <begin position="573"/>
        <end position="696"/>
    </location>
</feature>
<name>A0A9P0AXK7_BRAAE</name>
<dbReference type="InterPro" id="IPR011051">
    <property type="entry name" value="RmlC_Cupin_sf"/>
</dbReference>
<evidence type="ECO:0000259" key="2">
    <source>
        <dbReference type="Pfam" id="PF11699"/>
    </source>
</evidence>
<feature type="compositionally biased region" description="Low complexity" evidence="1">
    <location>
        <begin position="647"/>
        <end position="662"/>
    </location>
</feature>
<feature type="compositionally biased region" description="Polar residues" evidence="1">
    <location>
        <begin position="196"/>
        <end position="213"/>
    </location>
</feature>
<organism evidence="3 4">
    <name type="scientific">Brassicogethes aeneus</name>
    <name type="common">Rape pollen beetle</name>
    <name type="synonym">Meligethes aeneus</name>
    <dbReference type="NCBI Taxonomy" id="1431903"/>
    <lineage>
        <taxon>Eukaryota</taxon>
        <taxon>Metazoa</taxon>
        <taxon>Ecdysozoa</taxon>
        <taxon>Arthropoda</taxon>
        <taxon>Hexapoda</taxon>
        <taxon>Insecta</taxon>
        <taxon>Pterygota</taxon>
        <taxon>Neoptera</taxon>
        <taxon>Endopterygota</taxon>
        <taxon>Coleoptera</taxon>
        <taxon>Polyphaga</taxon>
        <taxon>Cucujiformia</taxon>
        <taxon>Nitidulidae</taxon>
        <taxon>Meligethinae</taxon>
        <taxon>Brassicogethes</taxon>
    </lineage>
</organism>
<sequence length="828" mass="92794">MVAPDDLSVCSSSKSDVLEDIFASSSKLFKSTDNNAIPDFSIYENDFIPTNVNEPWRFECTPSKTKEGNSVNLNFLNYRTSNIFKESEKVVLNESVIKNASKKVKTKMNKRRRKTVYGKVRPRKKTNNSLLKTLEKSRETKSIAESPIMATQESPLLNKKRLNNTKSQLNIPDIPETPYVATQEKDFTCLKRKYASQENTSPQKKNKTIQPSPLQELPESPVSTPKSNQNENLGLSPKINPRTKKLSRCNLMKSFSQFNNNESERQNQTEHIESDSEVESSRKSMEKNKQALKTYKKTEASKSPRLQSPQRLQSTSRVDSPVRVQSNLKVHSPTKAPSSIRVLSNLNLQSTSRLKFQKVHSHLEVCSPTKVGSTPRVDSSLIVQSTSRAHSPIKVRSTPRVDSPSRVQSTSRAQSPKKVRSTSRVDSPSRVHSPLGVHCPKKVRSTPRGESPSREQSPMKSQHILELPSPIKVQSPPRVKSPAKVRSLPKVLSPQKRKSSPKKVEDDVVYKKPEVPPPKKTGRKPKNDTVSSSTVSSTLGSTISSSGVRKSTRERRAAVNPFMCVYYVGTQEGEKTKAKKAKEKKVAAEPNKITKTPKKRGSKKKVPTSEQTTQNINEEENMITSNQNYLANSPLRDDGMEPDSRMSVKGSSFKTKTSFSPSKAKRLTNSQKKRKSKLVPNDESAKTHTEESTCSNSSQKSLFSELITINNTSFRYINQSKNVEAKNMTNGLSITEVLTNPVANGVMGFINLEPNAWKSPKICKKYVLWLFVLNGDGEVTIQNQKSKIEEYTMFTVPLGCSYSLKNLSNITQLKLLFVKQRDTSARKN</sequence>
<feature type="domain" description="Mif2/CENP-C cupin" evidence="2">
    <location>
        <begin position="747"/>
        <end position="818"/>
    </location>
</feature>
<dbReference type="Proteomes" id="UP001154078">
    <property type="component" value="Chromosome 2"/>
</dbReference>
<feature type="compositionally biased region" description="Basic residues" evidence="1">
    <location>
        <begin position="595"/>
        <end position="606"/>
    </location>
</feature>
<dbReference type="AlphaFoldDB" id="A0A9P0AXK7"/>
<dbReference type="EMBL" id="OV121133">
    <property type="protein sequence ID" value="CAH0550679.1"/>
    <property type="molecule type" value="Genomic_DNA"/>
</dbReference>
<dbReference type="Gene3D" id="2.60.120.10">
    <property type="entry name" value="Jelly Rolls"/>
    <property type="match status" value="1"/>
</dbReference>
<evidence type="ECO:0000256" key="1">
    <source>
        <dbReference type="SAM" id="MobiDB-lite"/>
    </source>
</evidence>
<feature type="region of interest" description="Disordered" evidence="1">
    <location>
        <begin position="195"/>
        <end position="243"/>
    </location>
</feature>
<dbReference type="Pfam" id="PF11699">
    <property type="entry name" value="CENP-C_C"/>
    <property type="match status" value="1"/>
</dbReference>
<proteinExistence type="predicted"/>
<dbReference type="SUPFAM" id="SSF51182">
    <property type="entry name" value="RmlC-like cupins"/>
    <property type="match status" value="1"/>
</dbReference>
<dbReference type="InterPro" id="IPR025974">
    <property type="entry name" value="Mif2/CENP-C_cupin"/>
</dbReference>
<keyword evidence="4" id="KW-1185">Reference proteome</keyword>
<feature type="compositionally biased region" description="Basic and acidic residues" evidence="1">
    <location>
        <begin position="133"/>
        <end position="142"/>
    </location>
</feature>
<feature type="compositionally biased region" description="Basic and acidic residues" evidence="1">
    <location>
        <begin position="635"/>
        <end position="646"/>
    </location>
</feature>
<feature type="compositionally biased region" description="Polar residues" evidence="1">
    <location>
        <begin position="221"/>
        <end position="233"/>
    </location>
</feature>
<dbReference type="OrthoDB" id="2131792at2759"/>
<evidence type="ECO:0000313" key="3">
    <source>
        <dbReference type="EMBL" id="CAH0550679.1"/>
    </source>
</evidence>
<feature type="compositionally biased region" description="Polar residues" evidence="1">
    <location>
        <begin position="304"/>
        <end position="336"/>
    </location>
</feature>